<accession>A0A2T4DGR2</accession>
<dbReference type="AlphaFoldDB" id="A0A2T4DGR2"/>
<reference evidence="1 2" key="1">
    <citation type="submission" date="2018-03" db="EMBL/GenBank/DDBJ databases">
        <title>Cross-interface Injection: A General Nanoliter Liquid Handling Method Applied to Single Cells Genome Amplification Automated Nanoliter Liquid Handling Applied to Single Cell Multiple Displacement Amplification.</title>
        <authorList>
            <person name="Yun J."/>
            <person name="Xu P."/>
            <person name="Xu J."/>
            <person name="Dai X."/>
            <person name="Wang Y."/>
            <person name="Zheng X."/>
            <person name="Cao C."/>
            <person name="Yi Q."/>
            <person name="Zhu Y."/>
            <person name="Wang L."/>
            <person name="Dong Z."/>
            <person name="Huang Y."/>
            <person name="Huang L."/>
            <person name="Du W."/>
        </authorList>
    </citation>
    <scope>NUCLEOTIDE SEQUENCE [LARGE SCALE GENOMIC DNA]</scope>
    <source>
        <strain evidence="1 2">Z-D1-2</strain>
    </source>
</reference>
<dbReference type="EMBL" id="PYVU01000190">
    <property type="protein sequence ID" value="PTB92956.1"/>
    <property type="molecule type" value="Genomic_DNA"/>
</dbReference>
<protein>
    <submittedName>
        <fullName evidence="1">Uncharacterized protein</fullName>
    </submittedName>
</protein>
<sequence length="262" mass="30119">MKETLKQIFYIFILVFIGATACETKEGRQPDIINQEDFPVVIDTVDLTKYGYPNFESKRTWLTNADYDFLYIGALTDTIVVNPFFRYNPPPPPPRGSEITMPVRPEYENPLEGYQLDWTDKTNYKTWREAAVDIKIDTSSKLKGNYHVLLSNNGTDTIYIGYGDVLPLIMEARDSTGVWRPIEKRFIYMCGNGVGSIILPPNQVALTTAPLYKGNFKTDLRLVLGENYSSIFTGSITYRQFESRFDENGNYKEEYKRENGIE</sequence>
<gene>
    <name evidence="1" type="ORF">C9994_13445</name>
</gene>
<dbReference type="Proteomes" id="UP000240608">
    <property type="component" value="Unassembled WGS sequence"/>
</dbReference>
<evidence type="ECO:0000313" key="1">
    <source>
        <dbReference type="EMBL" id="PTB92956.1"/>
    </source>
</evidence>
<organism evidence="1 2">
    <name type="scientific">Marivirga lumbricoides</name>
    <dbReference type="NCBI Taxonomy" id="1046115"/>
    <lineage>
        <taxon>Bacteria</taxon>
        <taxon>Pseudomonadati</taxon>
        <taxon>Bacteroidota</taxon>
        <taxon>Cytophagia</taxon>
        <taxon>Cytophagales</taxon>
        <taxon>Marivirgaceae</taxon>
        <taxon>Marivirga</taxon>
    </lineage>
</organism>
<dbReference type="PROSITE" id="PS51257">
    <property type="entry name" value="PROKAR_LIPOPROTEIN"/>
    <property type="match status" value="1"/>
</dbReference>
<name>A0A2T4DGR2_9BACT</name>
<proteinExistence type="predicted"/>
<evidence type="ECO:0000313" key="2">
    <source>
        <dbReference type="Proteomes" id="UP000240608"/>
    </source>
</evidence>
<comment type="caution">
    <text evidence="1">The sequence shown here is derived from an EMBL/GenBank/DDBJ whole genome shotgun (WGS) entry which is preliminary data.</text>
</comment>